<feature type="repeat" description="TPR" evidence="1">
    <location>
        <begin position="151"/>
        <end position="184"/>
    </location>
</feature>
<organism evidence="4 5">
    <name type="scientific">Aequorivita xiaoshiensis</name>
    <dbReference type="NCBI Taxonomy" id="2874476"/>
    <lineage>
        <taxon>Bacteria</taxon>
        <taxon>Pseudomonadati</taxon>
        <taxon>Bacteroidota</taxon>
        <taxon>Flavobacteriia</taxon>
        <taxon>Flavobacteriales</taxon>
        <taxon>Flavobacteriaceae</taxon>
        <taxon>Aequorivita</taxon>
    </lineage>
</organism>
<accession>A0A9X1QXN6</accession>
<name>A0A9X1QXN6_9FLAO</name>
<protein>
    <submittedName>
        <fullName evidence="4">CHAT domain-containing protein</fullName>
    </submittedName>
</protein>
<reference evidence="4" key="1">
    <citation type="submission" date="2021-09" db="EMBL/GenBank/DDBJ databases">
        <title>Genome of Aequorivita sp. strain F64183.</title>
        <authorList>
            <person name="Wang Y."/>
        </authorList>
    </citation>
    <scope>NUCLEOTIDE SEQUENCE</scope>
    <source>
        <strain evidence="4">F64183</strain>
    </source>
</reference>
<evidence type="ECO:0000256" key="1">
    <source>
        <dbReference type="PROSITE-ProRule" id="PRU00339"/>
    </source>
</evidence>
<gene>
    <name evidence="4" type="ORF">K8344_01525</name>
</gene>
<dbReference type="AlphaFoldDB" id="A0A9X1QXN6"/>
<dbReference type="RefSeq" id="WP_237606513.1">
    <property type="nucleotide sequence ID" value="NZ_JAIRBB010000001.1"/>
</dbReference>
<dbReference type="Pfam" id="PF12770">
    <property type="entry name" value="CHAT"/>
    <property type="match status" value="1"/>
</dbReference>
<dbReference type="Gene3D" id="1.25.40.10">
    <property type="entry name" value="Tetratricopeptide repeat domain"/>
    <property type="match status" value="1"/>
</dbReference>
<keyword evidence="2" id="KW-1133">Transmembrane helix</keyword>
<feature type="domain" description="CHAT" evidence="3">
    <location>
        <begin position="576"/>
        <end position="829"/>
    </location>
</feature>
<dbReference type="EMBL" id="JAIRBB010000001">
    <property type="protein sequence ID" value="MCG2429783.1"/>
    <property type="molecule type" value="Genomic_DNA"/>
</dbReference>
<dbReference type="InterPro" id="IPR019734">
    <property type="entry name" value="TPR_rpt"/>
</dbReference>
<dbReference type="InterPro" id="IPR011990">
    <property type="entry name" value="TPR-like_helical_dom_sf"/>
</dbReference>
<dbReference type="PANTHER" id="PTHR10098:SF112">
    <property type="entry name" value="SLR0380 PROTEIN"/>
    <property type="match status" value="1"/>
</dbReference>
<dbReference type="InterPro" id="IPR024983">
    <property type="entry name" value="CHAT_dom"/>
</dbReference>
<dbReference type="SUPFAM" id="SSF48452">
    <property type="entry name" value="TPR-like"/>
    <property type="match status" value="2"/>
</dbReference>
<proteinExistence type="predicted"/>
<evidence type="ECO:0000256" key="2">
    <source>
        <dbReference type="SAM" id="Phobius"/>
    </source>
</evidence>
<keyword evidence="2" id="KW-0812">Transmembrane</keyword>
<sequence length="866" mass="98731">MEILKKHIIGTLFFLICIGSSVAQTQEVEAIYSRLDSYLEQPDSDNQSELLNVVEATLSNDKEVLLAKTIAYCNIGYIETQNKALQKAIEVYEKAKQMFFSENLSNYDIIEYCLKPLGNLYIKTQALSEAENTIKHYIIYARETGQTKQQVSGVLNLSVLYHNRGEFHKAKNILLQALKESPTNHDLKINLASAYYALHQIEETKNLLNDVLKSNSNNPKAYQLLAQVNLSEKENSKAILNLRKAIKLLHNASYINFREVAKMKLSLAETYFVSGQIESSLSHIQQIYKLLIPSYNLEQYLPKNDQLYAETILMDALDLQGNVFINQSNLDEALEAFSLASEVSDYLFAELYVQGSKLLAQQDVKRRSEMMMEVFYKQYQSTKNKEWIAKAVHLDNKVKGRIVSEAMFLKAKLNSLENKKFSEFRRLQKEFAVINDQIQKQILNNNLEYDKLAHLQKEYSALLTKQRIEYSNIQSEIANSLITNSIVDLDEIIHKATISNQTLVSYFVGSEMVYQIVISKEKLIFQKIVGSKTEHLQFTEAIRSYSRFFDSPATINNDIPLFTASSLKLFKILQLPEAENLIIIPDGILSFIPFQTLLTSESSIFKYAEMPFLIFKSTVSYTISFTEYLRNTSSLDEKQSVLGVFPVFKNSVQELEYSVNEAKAITEVFKSDLLMETQATVKNFVTSVNSHTILHLSTHATGGSFSSGPSISFFDRTFSVEELYGHQFSNQLVILSACDTGVGKVVKGEGALSLARGFQYAGASNVLFSLWQVNDKSTAELMEYYYQNLSKNRSRNLSLHRASINYLQNKTIDNTRKSPYYWGAFVYYGATDTPQEKRNISSLSFLIFLIPLIGIGVWYFKKRKKT</sequence>
<dbReference type="PROSITE" id="PS50005">
    <property type="entry name" value="TPR"/>
    <property type="match status" value="1"/>
</dbReference>
<evidence type="ECO:0000313" key="5">
    <source>
        <dbReference type="Proteomes" id="UP001139462"/>
    </source>
</evidence>
<evidence type="ECO:0000313" key="4">
    <source>
        <dbReference type="EMBL" id="MCG2429783.1"/>
    </source>
</evidence>
<dbReference type="Proteomes" id="UP001139462">
    <property type="component" value="Unassembled WGS sequence"/>
</dbReference>
<dbReference type="Pfam" id="PF13181">
    <property type="entry name" value="TPR_8"/>
    <property type="match status" value="1"/>
</dbReference>
<keyword evidence="5" id="KW-1185">Reference proteome</keyword>
<dbReference type="SMART" id="SM00028">
    <property type="entry name" value="TPR"/>
    <property type="match status" value="6"/>
</dbReference>
<dbReference type="PANTHER" id="PTHR10098">
    <property type="entry name" value="RAPSYN-RELATED"/>
    <property type="match status" value="1"/>
</dbReference>
<evidence type="ECO:0000259" key="3">
    <source>
        <dbReference type="Pfam" id="PF12770"/>
    </source>
</evidence>
<dbReference type="Pfam" id="PF14559">
    <property type="entry name" value="TPR_19"/>
    <property type="match status" value="1"/>
</dbReference>
<feature type="transmembrane region" description="Helical" evidence="2">
    <location>
        <begin position="840"/>
        <end position="860"/>
    </location>
</feature>
<keyword evidence="1" id="KW-0802">TPR repeat</keyword>
<comment type="caution">
    <text evidence="4">The sequence shown here is derived from an EMBL/GenBank/DDBJ whole genome shotgun (WGS) entry which is preliminary data.</text>
</comment>
<keyword evidence="2" id="KW-0472">Membrane</keyword>